<keyword evidence="1" id="KW-0472">Membrane</keyword>
<reference evidence="3 5" key="2">
    <citation type="submission" date="2018-03" db="EMBL/GenBank/DDBJ databases">
        <title>Genomic Encyclopedia of Archaeal and Bacterial Type Strains, Phase II (KMG-II): from individual species to whole genera.</title>
        <authorList>
            <person name="Goeker M."/>
        </authorList>
    </citation>
    <scope>NUCLEOTIDE SEQUENCE [LARGE SCALE GENOMIC DNA]</scope>
    <source>
        <strain evidence="3 5">DSM 25227</strain>
    </source>
</reference>
<keyword evidence="1" id="KW-1133">Transmembrane helix</keyword>
<feature type="transmembrane region" description="Helical" evidence="1">
    <location>
        <begin position="68"/>
        <end position="90"/>
    </location>
</feature>
<keyword evidence="1" id="KW-0812">Transmembrane</keyword>
<feature type="transmembrane region" description="Helical" evidence="1">
    <location>
        <begin position="102"/>
        <end position="128"/>
    </location>
</feature>
<reference evidence="4 6" key="1">
    <citation type="submission" date="2016-10" db="EMBL/GenBank/DDBJ databases">
        <authorList>
            <person name="Cai Z."/>
        </authorList>
    </citation>
    <scope>NUCLEOTIDE SEQUENCE [LARGE SCALE GENOMIC DNA]</scope>
    <source>
        <strain evidence="4 6">DSM 25227</strain>
    </source>
</reference>
<dbReference type="EMBL" id="UETC01000006">
    <property type="protein sequence ID" value="SSA47523.1"/>
    <property type="molecule type" value="Genomic_DNA"/>
</dbReference>
<feature type="transmembrane region" description="Helical" evidence="1">
    <location>
        <begin position="267"/>
        <end position="289"/>
    </location>
</feature>
<feature type="transmembrane region" description="Helical" evidence="1">
    <location>
        <begin position="134"/>
        <end position="152"/>
    </location>
</feature>
<keyword evidence="5" id="KW-1185">Reference proteome</keyword>
<evidence type="ECO:0000313" key="6">
    <source>
        <dbReference type="Proteomes" id="UP000251571"/>
    </source>
</evidence>
<dbReference type="Proteomes" id="UP000251571">
    <property type="component" value="Unassembled WGS sequence"/>
</dbReference>
<evidence type="ECO:0000256" key="1">
    <source>
        <dbReference type="SAM" id="Phobius"/>
    </source>
</evidence>
<dbReference type="InterPro" id="IPR003675">
    <property type="entry name" value="Rce1/LyrA-like_dom"/>
</dbReference>
<feature type="domain" description="CAAX prenyl protease 2/Lysostaphin resistance protein A-like" evidence="2">
    <location>
        <begin position="142"/>
        <end position="238"/>
    </location>
</feature>
<sequence length="297" mass="31704">MWTPAFARFVAPARARASLWRLLFGVLTMVVIYFLGILAILAAVWGLVGNAGLNGWMQHIAKADTPTAVLLMLGTFLGMFAGTLLAARLLHKRPMKTLFGPGLWSGAVLGAGVSLAIFAASFLIPVPFDLVPNVPWSLFLPFLPLALLGLALQTGAEEVLFRGYLQQQLAARFVHPAIWMVVPSLAFGALHFDPNNAGPNAVWLVGAATLFGLVAADLTRVTGSIGVAWGVHFANNAVAILIVALDGSLSGLALWKTPFTAADTETLRPLILADILTTVIVWAVLRLWIARREAQPA</sequence>
<evidence type="ECO:0000259" key="2">
    <source>
        <dbReference type="Pfam" id="PF02517"/>
    </source>
</evidence>
<accession>A0A2Y9C816</accession>
<evidence type="ECO:0000313" key="5">
    <source>
        <dbReference type="Proteomes" id="UP000245839"/>
    </source>
</evidence>
<feature type="transmembrane region" description="Helical" evidence="1">
    <location>
        <begin position="233"/>
        <end position="255"/>
    </location>
</feature>
<name>A0A2Y9C816_9RHOB</name>
<evidence type="ECO:0000313" key="4">
    <source>
        <dbReference type="EMBL" id="SSA47523.1"/>
    </source>
</evidence>
<dbReference type="GO" id="GO:0080120">
    <property type="term" value="P:CAAX-box protein maturation"/>
    <property type="evidence" value="ECO:0007669"/>
    <property type="project" value="UniProtKB-ARBA"/>
</dbReference>
<protein>
    <recommendedName>
        <fullName evidence="2">CAAX prenyl protease 2/Lysostaphin resistance protein A-like domain-containing protein</fullName>
    </recommendedName>
</protein>
<dbReference type="EMBL" id="QGDJ01000006">
    <property type="protein sequence ID" value="PWJ17459.1"/>
    <property type="molecule type" value="Genomic_DNA"/>
</dbReference>
<evidence type="ECO:0000313" key="3">
    <source>
        <dbReference type="EMBL" id="PWJ17459.1"/>
    </source>
</evidence>
<feature type="transmembrane region" description="Helical" evidence="1">
    <location>
        <begin position="22"/>
        <end position="48"/>
    </location>
</feature>
<organism evidence="4 6">
    <name type="scientific">Jannaschia seohaensis</name>
    <dbReference type="NCBI Taxonomy" id="475081"/>
    <lineage>
        <taxon>Bacteria</taxon>
        <taxon>Pseudomonadati</taxon>
        <taxon>Pseudomonadota</taxon>
        <taxon>Alphaproteobacteria</taxon>
        <taxon>Rhodobacterales</taxon>
        <taxon>Roseobacteraceae</taxon>
        <taxon>Jannaschia</taxon>
    </lineage>
</organism>
<proteinExistence type="predicted"/>
<dbReference type="AlphaFoldDB" id="A0A2Y9C816"/>
<dbReference type="GO" id="GO:0004175">
    <property type="term" value="F:endopeptidase activity"/>
    <property type="evidence" value="ECO:0007669"/>
    <property type="project" value="UniProtKB-ARBA"/>
</dbReference>
<feature type="transmembrane region" description="Helical" evidence="1">
    <location>
        <begin position="202"/>
        <end position="221"/>
    </location>
</feature>
<dbReference type="Pfam" id="PF02517">
    <property type="entry name" value="Rce1-like"/>
    <property type="match status" value="1"/>
</dbReference>
<dbReference type="OrthoDB" id="7171777at2"/>
<dbReference type="RefSeq" id="WP_109564894.1">
    <property type="nucleotide sequence ID" value="NZ_QGDJ01000006.1"/>
</dbReference>
<dbReference type="Proteomes" id="UP000245839">
    <property type="component" value="Unassembled WGS sequence"/>
</dbReference>
<feature type="transmembrane region" description="Helical" evidence="1">
    <location>
        <begin position="173"/>
        <end position="190"/>
    </location>
</feature>
<gene>
    <name evidence="3" type="ORF">BCF38_10669</name>
    <name evidence="4" type="ORF">SAMN05421539_10669</name>
</gene>